<keyword evidence="2" id="KW-1185">Reference proteome</keyword>
<reference evidence="1" key="1">
    <citation type="submission" date="2021-06" db="EMBL/GenBank/DDBJ databases">
        <authorList>
            <person name="Kallberg Y."/>
            <person name="Tangrot J."/>
            <person name="Rosling A."/>
        </authorList>
    </citation>
    <scope>NUCLEOTIDE SEQUENCE</scope>
    <source>
        <strain evidence="1">CL551</strain>
    </source>
</reference>
<evidence type="ECO:0000313" key="2">
    <source>
        <dbReference type="Proteomes" id="UP000789342"/>
    </source>
</evidence>
<gene>
    <name evidence="1" type="ORF">AMORRO_LOCUS7595</name>
</gene>
<feature type="non-terminal residue" evidence="1">
    <location>
        <position position="39"/>
    </location>
</feature>
<sequence>RLGSIGKAFEIGSIVTNNKAADIYKIIEVLKRNEIYALQ</sequence>
<dbReference type="AlphaFoldDB" id="A0A9N9CCV3"/>
<evidence type="ECO:0000313" key="1">
    <source>
        <dbReference type="EMBL" id="CAG8596684.1"/>
    </source>
</evidence>
<dbReference type="Proteomes" id="UP000789342">
    <property type="component" value="Unassembled WGS sequence"/>
</dbReference>
<comment type="caution">
    <text evidence="1">The sequence shown here is derived from an EMBL/GenBank/DDBJ whole genome shotgun (WGS) entry which is preliminary data.</text>
</comment>
<dbReference type="EMBL" id="CAJVPV010005839">
    <property type="protein sequence ID" value="CAG8596684.1"/>
    <property type="molecule type" value="Genomic_DNA"/>
</dbReference>
<organism evidence="1 2">
    <name type="scientific">Acaulospora morrowiae</name>
    <dbReference type="NCBI Taxonomy" id="94023"/>
    <lineage>
        <taxon>Eukaryota</taxon>
        <taxon>Fungi</taxon>
        <taxon>Fungi incertae sedis</taxon>
        <taxon>Mucoromycota</taxon>
        <taxon>Glomeromycotina</taxon>
        <taxon>Glomeromycetes</taxon>
        <taxon>Diversisporales</taxon>
        <taxon>Acaulosporaceae</taxon>
        <taxon>Acaulospora</taxon>
    </lineage>
</organism>
<accession>A0A9N9CCV3</accession>
<protein>
    <submittedName>
        <fullName evidence="1">930_t:CDS:1</fullName>
    </submittedName>
</protein>
<name>A0A9N9CCV3_9GLOM</name>
<proteinExistence type="predicted"/>